<gene>
    <name evidence="6" type="ORF">JAZ04_18555</name>
</gene>
<dbReference type="Gene3D" id="2.60.120.10">
    <property type="entry name" value="Jelly Rolls"/>
    <property type="match status" value="1"/>
</dbReference>
<sequence>MTANIRLANLFSALNDEQVKQILENSNTLKLLDGESLFESGDKAERFYLVIGGQIKLFRGSPSGDEKIIDIVQPGNTFAEAVMFMNNPVYPVSAQALGPARVMSFDNKRFLDILSHSNETSFRIMGTMSQRLRGLIRQIDELTLQSATTRLCATLLRYMEEAGSEVFKLPAAKGVLAARLSMKPETFSRILHNLSSKQIIKVTSNEVSVLDVEQLKQQAHTEAIVGLEPDGSAVTPHHPCISHKDLE</sequence>
<evidence type="ECO:0000313" key="6">
    <source>
        <dbReference type="EMBL" id="MCG7940842.1"/>
    </source>
</evidence>
<feature type="domain" description="Cyclic nucleotide-binding" evidence="4">
    <location>
        <begin position="10"/>
        <end position="131"/>
    </location>
</feature>
<dbReference type="InterPro" id="IPR014710">
    <property type="entry name" value="RmlC-like_jellyroll"/>
</dbReference>
<keyword evidence="2" id="KW-0238">DNA-binding</keyword>
<keyword evidence="3" id="KW-0804">Transcription</keyword>
<evidence type="ECO:0000256" key="1">
    <source>
        <dbReference type="ARBA" id="ARBA00023015"/>
    </source>
</evidence>
<dbReference type="PANTHER" id="PTHR24567:SF68">
    <property type="entry name" value="DNA-BINDING TRANSCRIPTIONAL DUAL REGULATOR CRP"/>
    <property type="match status" value="1"/>
</dbReference>
<name>A0A9E4K762_9GAMM</name>
<dbReference type="Pfam" id="PF13545">
    <property type="entry name" value="HTH_Crp_2"/>
    <property type="match status" value="1"/>
</dbReference>
<dbReference type="InterPro" id="IPR036388">
    <property type="entry name" value="WH-like_DNA-bd_sf"/>
</dbReference>
<dbReference type="InterPro" id="IPR036390">
    <property type="entry name" value="WH_DNA-bd_sf"/>
</dbReference>
<dbReference type="SUPFAM" id="SSF51206">
    <property type="entry name" value="cAMP-binding domain-like"/>
    <property type="match status" value="1"/>
</dbReference>
<dbReference type="Proteomes" id="UP000886687">
    <property type="component" value="Unassembled WGS sequence"/>
</dbReference>
<evidence type="ECO:0000256" key="2">
    <source>
        <dbReference type="ARBA" id="ARBA00023125"/>
    </source>
</evidence>
<dbReference type="InterPro" id="IPR050397">
    <property type="entry name" value="Env_Response_Regulators"/>
</dbReference>
<dbReference type="PROSITE" id="PS50042">
    <property type="entry name" value="CNMP_BINDING_3"/>
    <property type="match status" value="1"/>
</dbReference>
<dbReference type="GO" id="GO:0005829">
    <property type="term" value="C:cytosol"/>
    <property type="evidence" value="ECO:0007669"/>
    <property type="project" value="TreeGrafter"/>
</dbReference>
<dbReference type="AlphaFoldDB" id="A0A9E4K762"/>
<proteinExistence type="predicted"/>
<evidence type="ECO:0000256" key="3">
    <source>
        <dbReference type="ARBA" id="ARBA00023163"/>
    </source>
</evidence>
<evidence type="ECO:0000313" key="7">
    <source>
        <dbReference type="Proteomes" id="UP000886687"/>
    </source>
</evidence>
<dbReference type="PANTHER" id="PTHR24567">
    <property type="entry name" value="CRP FAMILY TRANSCRIPTIONAL REGULATORY PROTEIN"/>
    <property type="match status" value="1"/>
</dbReference>
<comment type="caution">
    <text evidence="6">The sequence shown here is derived from an EMBL/GenBank/DDBJ whole genome shotgun (WGS) entry which is preliminary data.</text>
</comment>
<keyword evidence="1" id="KW-0805">Transcription regulation</keyword>
<evidence type="ECO:0000259" key="5">
    <source>
        <dbReference type="PROSITE" id="PS51063"/>
    </source>
</evidence>
<organism evidence="6 7">
    <name type="scientific">Candidatus Thiodiazotropha lotti</name>
    <dbReference type="NCBI Taxonomy" id="2792787"/>
    <lineage>
        <taxon>Bacteria</taxon>
        <taxon>Pseudomonadati</taxon>
        <taxon>Pseudomonadota</taxon>
        <taxon>Gammaproteobacteria</taxon>
        <taxon>Chromatiales</taxon>
        <taxon>Sedimenticolaceae</taxon>
        <taxon>Candidatus Thiodiazotropha</taxon>
    </lineage>
</organism>
<dbReference type="SUPFAM" id="SSF46785">
    <property type="entry name" value="Winged helix' DNA-binding domain"/>
    <property type="match status" value="1"/>
</dbReference>
<protein>
    <submittedName>
        <fullName evidence="6">Crp/Fnr family transcriptional regulator</fullName>
    </submittedName>
</protein>
<dbReference type="CDD" id="cd00038">
    <property type="entry name" value="CAP_ED"/>
    <property type="match status" value="1"/>
</dbReference>
<dbReference type="InterPro" id="IPR018490">
    <property type="entry name" value="cNMP-bd_dom_sf"/>
</dbReference>
<dbReference type="InterPro" id="IPR012318">
    <property type="entry name" value="HTH_CRP"/>
</dbReference>
<dbReference type="EMBL" id="JAEPDI010000015">
    <property type="protein sequence ID" value="MCG7940842.1"/>
    <property type="molecule type" value="Genomic_DNA"/>
</dbReference>
<reference evidence="6" key="1">
    <citation type="journal article" date="2021" name="Proc. Natl. Acad. Sci. U.S.A.">
        <title>Global biogeography of chemosynthetic symbionts reveals both localized and globally distributed symbiont groups. .</title>
        <authorList>
            <person name="Osvatic J.T."/>
            <person name="Wilkins L.G.E."/>
            <person name="Leibrecht L."/>
            <person name="Leray M."/>
            <person name="Zauner S."/>
            <person name="Polzin J."/>
            <person name="Camacho Y."/>
            <person name="Gros O."/>
            <person name="van Gils J.A."/>
            <person name="Eisen J.A."/>
            <person name="Petersen J.M."/>
            <person name="Yuen B."/>
        </authorList>
    </citation>
    <scope>NUCLEOTIDE SEQUENCE</scope>
    <source>
        <strain evidence="6">MAGL173</strain>
    </source>
</reference>
<dbReference type="GO" id="GO:0003677">
    <property type="term" value="F:DNA binding"/>
    <property type="evidence" value="ECO:0007669"/>
    <property type="project" value="UniProtKB-KW"/>
</dbReference>
<dbReference type="PROSITE" id="PS51063">
    <property type="entry name" value="HTH_CRP_2"/>
    <property type="match status" value="1"/>
</dbReference>
<dbReference type="Gene3D" id="1.10.10.10">
    <property type="entry name" value="Winged helix-like DNA-binding domain superfamily/Winged helix DNA-binding domain"/>
    <property type="match status" value="1"/>
</dbReference>
<dbReference type="SMART" id="SM00100">
    <property type="entry name" value="cNMP"/>
    <property type="match status" value="1"/>
</dbReference>
<dbReference type="GO" id="GO:0003700">
    <property type="term" value="F:DNA-binding transcription factor activity"/>
    <property type="evidence" value="ECO:0007669"/>
    <property type="project" value="TreeGrafter"/>
</dbReference>
<dbReference type="InterPro" id="IPR000595">
    <property type="entry name" value="cNMP-bd_dom"/>
</dbReference>
<dbReference type="Pfam" id="PF00027">
    <property type="entry name" value="cNMP_binding"/>
    <property type="match status" value="1"/>
</dbReference>
<feature type="domain" description="HTH crp-type" evidence="5">
    <location>
        <begin position="145"/>
        <end position="213"/>
    </location>
</feature>
<evidence type="ECO:0000259" key="4">
    <source>
        <dbReference type="PROSITE" id="PS50042"/>
    </source>
</evidence>
<accession>A0A9E4K762</accession>